<dbReference type="RefSeq" id="WP_023183425.1">
    <property type="nucleotide sequence ID" value="NZ_DADWZK010000013.1"/>
</dbReference>
<evidence type="ECO:0000313" key="1">
    <source>
        <dbReference type="EMBL" id="SUI03162.1"/>
    </source>
</evidence>
<evidence type="ECO:0000313" key="2">
    <source>
        <dbReference type="Proteomes" id="UP000254220"/>
    </source>
</evidence>
<proteinExistence type="predicted"/>
<reference evidence="1 2" key="1">
    <citation type="submission" date="2018-06" db="EMBL/GenBank/DDBJ databases">
        <authorList>
            <consortium name="Pathogen Informatics"/>
            <person name="Doyle S."/>
        </authorList>
    </citation>
    <scope>NUCLEOTIDE SEQUENCE [LARGE SCALE GENOMIC DNA]</scope>
    <source>
        <strain evidence="1 2">NCTC12420</strain>
    </source>
</reference>
<dbReference type="AlphaFoldDB" id="A0A379XSZ8"/>
<dbReference type="Proteomes" id="UP000254220">
    <property type="component" value="Unassembled WGS sequence"/>
</dbReference>
<protein>
    <submittedName>
        <fullName evidence="1">Uncharacterized protein</fullName>
    </submittedName>
</protein>
<dbReference type="EMBL" id="UGYB01000001">
    <property type="protein sequence ID" value="SUI03162.1"/>
    <property type="molecule type" value="Genomic_DNA"/>
</dbReference>
<organism evidence="1 2">
    <name type="scientific">Salmonella enterica subsp. indica</name>
    <dbReference type="NCBI Taxonomy" id="59207"/>
    <lineage>
        <taxon>Bacteria</taxon>
        <taxon>Pseudomonadati</taxon>
        <taxon>Pseudomonadota</taxon>
        <taxon>Gammaproteobacteria</taxon>
        <taxon>Enterobacterales</taxon>
        <taxon>Enterobacteriaceae</taxon>
        <taxon>Salmonella</taxon>
    </lineage>
</organism>
<name>A0A379XSZ8_SALER</name>
<accession>A0A379XSZ8</accession>
<gene>
    <name evidence="1" type="ORF">NCTC12420_02954</name>
</gene>
<sequence>MSNARQKVSDADAFWPEVLHRAKMLLSDMNVGNFYQWRNTVGDTEIKRLLKLMELLVSPGSDKLETKFLIEMLNSRLNGHALFSCFKTSGKKMIKEGIKGDQYCMPVLYVLIRYLVDDESIVVLSKFEIQVEQEKRSKQTYKFNPSKICHTIGNKKKHI</sequence>